<feature type="compositionally biased region" description="Basic and acidic residues" evidence="1">
    <location>
        <begin position="309"/>
        <end position="319"/>
    </location>
</feature>
<feature type="compositionally biased region" description="Acidic residues" evidence="1">
    <location>
        <begin position="377"/>
        <end position="401"/>
    </location>
</feature>
<dbReference type="EMBL" id="JAYRBN010000056">
    <property type="protein sequence ID" value="KAL2743619.1"/>
    <property type="molecule type" value="Genomic_DNA"/>
</dbReference>
<evidence type="ECO:0000259" key="3">
    <source>
        <dbReference type="PROSITE" id="PS51718"/>
    </source>
</evidence>
<dbReference type="Pfam" id="PF16880">
    <property type="entry name" value="EHD_N"/>
    <property type="match status" value="1"/>
</dbReference>
<accession>A0ABD2CEW2</accession>
<dbReference type="InterPro" id="IPR031692">
    <property type="entry name" value="EHD_N"/>
</dbReference>
<dbReference type="InterPro" id="IPR030381">
    <property type="entry name" value="G_DYNAMIN_dom"/>
</dbReference>
<feature type="compositionally biased region" description="Basic and acidic residues" evidence="1">
    <location>
        <begin position="156"/>
        <end position="167"/>
    </location>
</feature>
<feature type="domain" description="Dynamin-type G" evidence="3">
    <location>
        <begin position="627"/>
        <end position="866"/>
    </location>
</feature>
<dbReference type="PANTHER" id="PTHR43681">
    <property type="entry name" value="TRANSMEMBRANE GTPASE FZO"/>
    <property type="match status" value="1"/>
</dbReference>
<protein>
    <submittedName>
        <fullName evidence="4">Sarcalumenin isoform X2</fullName>
    </submittedName>
</protein>
<feature type="compositionally biased region" description="Basic and acidic residues" evidence="1">
    <location>
        <begin position="428"/>
        <end position="464"/>
    </location>
</feature>
<feature type="compositionally biased region" description="Acidic residues" evidence="1">
    <location>
        <begin position="532"/>
        <end position="553"/>
    </location>
</feature>
<dbReference type="Gene3D" id="3.40.50.300">
    <property type="entry name" value="P-loop containing nucleotide triphosphate hydrolases"/>
    <property type="match status" value="1"/>
</dbReference>
<feature type="compositionally biased region" description="Acidic residues" evidence="1">
    <location>
        <begin position="479"/>
        <end position="489"/>
    </location>
</feature>
<dbReference type="Gene3D" id="1.10.268.20">
    <property type="match status" value="2"/>
</dbReference>
<feature type="compositionally biased region" description="Basic and acidic residues" evidence="1">
    <location>
        <begin position="522"/>
        <end position="531"/>
    </location>
</feature>
<evidence type="ECO:0000256" key="2">
    <source>
        <dbReference type="SAM" id="SignalP"/>
    </source>
</evidence>
<feature type="compositionally biased region" description="Basic and acidic residues" evidence="1">
    <location>
        <begin position="287"/>
        <end position="302"/>
    </location>
</feature>
<evidence type="ECO:0000256" key="1">
    <source>
        <dbReference type="SAM" id="MobiDB-lite"/>
    </source>
</evidence>
<feature type="region of interest" description="Disordered" evidence="1">
    <location>
        <begin position="124"/>
        <end position="553"/>
    </location>
</feature>
<evidence type="ECO:0000313" key="4">
    <source>
        <dbReference type="EMBL" id="KAL2743619.1"/>
    </source>
</evidence>
<organism evidence="4 5">
    <name type="scientific">Vespula maculifrons</name>
    <name type="common">Eastern yellow jacket</name>
    <name type="synonym">Wasp</name>
    <dbReference type="NCBI Taxonomy" id="7453"/>
    <lineage>
        <taxon>Eukaryota</taxon>
        <taxon>Metazoa</taxon>
        <taxon>Ecdysozoa</taxon>
        <taxon>Arthropoda</taxon>
        <taxon>Hexapoda</taxon>
        <taxon>Insecta</taxon>
        <taxon>Pterygota</taxon>
        <taxon>Neoptera</taxon>
        <taxon>Endopterygota</taxon>
        <taxon>Hymenoptera</taxon>
        <taxon>Apocrita</taxon>
        <taxon>Aculeata</taxon>
        <taxon>Vespoidea</taxon>
        <taxon>Vespidae</taxon>
        <taxon>Vespinae</taxon>
        <taxon>Vespula</taxon>
    </lineage>
</organism>
<dbReference type="Proteomes" id="UP001607303">
    <property type="component" value="Unassembled WGS sequence"/>
</dbReference>
<sequence>MTGSWLRPAFFVGLSFLAIALQGRDRTTTNRRYFNAAVNARRNAHCSRLKQLWHLVFASHACTNKERKKEILEPCVESKKDRIRRKLDELIVSGVQCEEELESIPPEDLCRPYIEKALKDLGTGSLEQTSAEADNVDDEEGRGEEALAVSEEVDESIEKDVSRADRPEDMEETDNVEEAEGKEEKEDVSGETDEIGVEEISEGETEDESIEASDKDDQTDEALKDESNEEIKEGKLRGFVTKNVLIATGDKRTSTREFSPLADESEAKEEEEVVEEEEEEEEEKEESVEPREEEKDRSKEETGSEEEEQRSAEEEAIRLDDDDLTAVTESSEEGAKADDISEEEIQTSDAIASVSENEIEGKEESAENLETSQSEKEETDDESDREADADEEESSLEDEKTDEATRDDELSKEASEEASEPNDDDKSDNDKDNDKRDADDYEEKVERVEKEKRESEEEDGRASEEKDEIGLETTIISEEAVEKEEEESEEKSPKWQGEEEGEGEKEGTSRSRREAYDDENDERPLETPPEDKGEEDEEAKVQSEEEPSPEEDLIREIQVPENLRPRDHINQLLKLDEENEEKERAIQKVSDIVLRDLKKLYDNAIQPLETLYKYRDLSNRHFGDPEIFSKPLVLFMGPWSGGKSSIINYLLDIEYTTTALRTGAEPSPAYFNILMYGEEEEVLDGTQLAADWTFSGLQKFGQGMLDRLRGLRFDNKLLEKVNIVEIPGILEIRKQVQRLFPFNDACQWFIDRADIIFLVYDPSKLDVGPETEAILDQLKGREYQTRIILNKADQVKPEELMRVQGALIWNISPLMSSAEPPIMYSTSLWSLPYETGAPTRLLYAQERAFLRDLRSAIDKRVEHKIASARRFAVRVRNHAKMVDCYLTTYYNHKTFFGNKKEISDKIVENPQDYHIYEGLSTLTNISRYDLPDPDVYRDFFRLNPLYDFQLLSSTCTYFRGCPINRLDVAIAYDLPELVGKYKKSVEVVMHENEASSPSS</sequence>
<dbReference type="PANTHER" id="PTHR43681:SF1">
    <property type="entry name" value="SARCALUMENIN"/>
    <property type="match status" value="1"/>
</dbReference>
<name>A0ABD2CEW2_VESMC</name>
<reference evidence="4 5" key="1">
    <citation type="journal article" date="2024" name="Ann. Entomol. Soc. Am.">
        <title>Genomic analyses of the southern and eastern yellowjacket wasps (Hymenoptera: Vespidae) reveal evolutionary signatures of social life.</title>
        <authorList>
            <person name="Catto M.A."/>
            <person name="Caine P.B."/>
            <person name="Orr S.E."/>
            <person name="Hunt B.G."/>
            <person name="Goodisman M.A.D."/>
        </authorList>
    </citation>
    <scope>NUCLEOTIDE SEQUENCE [LARGE SCALE GENOMIC DNA]</scope>
    <source>
        <strain evidence="4">232</strain>
        <tissue evidence="4">Head and thorax</tissue>
    </source>
</reference>
<feature type="compositionally biased region" description="Acidic residues" evidence="1">
    <location>
        <begin position="416"/>
        <end position="427"/>
    </location>
</feature>
<feature type="compositionally biased region" description="Acidic residues" evidence="1">
    <location>
        <begin position="189"/>
        <end position="211"/>
    </location>
</feature>
<dbReference type="AlphaFoldDB" id="A0ABD2CEW2"/>
<feature type="compositionally biased region" description="Polar residues" evidence="1">
    <location>
        <begin position="347"/>
        <end position="356"/>
    </location>
</feature>
<feature type="compositionally biased region" description="Basic and acidic residues" evidence="1">
    <location>
        <begin position="504"/>
        <end position="515"/>
    </location>
</feature>
<feature type="compositionally biased region" description="Basic and acidic residues" evidence="1">
    <location>
        <begin position="402"/>
        <end position="415"/>
    </location>
</feature>
<dbReference type="PROSITE" id="PS51718">
    <property type="entry name" value="G_DYNAMIN_2"/>
    <property type="match status" value="1"/>
</dbReference>
<dbReference type="SUPFAM" id="SSF52540">
    <property type="entry name" value="P-loop containing nucleoside triphosphate hydrolases"/>
    <property type="match status" value="1"/>
</dbReference>
<proteinExistence type="predicted"/>
<feature type="compositionally biased region" description="Acidic residues" evidence="1">
    <location>
        <begin position="168"/>
        <end position="181"/>
    </location>
</feature>
<comment type="caution">
    <text evidence="4">The sequence shown here is derived from an EMBL/GenBank/DDBJ whole genome shotgun (WGS) entry which is preliminary data.</text>
</comment>
<keyword evidence="5" id="KW-1185">Reference proteome</keyword>
<keyword evidence="2" id="KW-0732">Signal</keyword>
<evidence type="ECO:0000313" key="5">
    <source>
        <dbReference type="Proteomes" id="UP001607303"/>
    </source>
</evidence>
<feature type="chain" id="PRO_5044863196" evidence="2">
    <location>
        <begin position="21"/>
        <end position="999"/>
    </location>
</feature>
<dbReference type="InterPro" id="IPR027417">
    <property type="entry name" value="P-loop_NTPase"/>
</dbReference>
<feature type="compositionally biased region" description="Acidic residues" evidence="1">
    <location>
        <begin position="263"/>
        <end position="286"/>
    </location>
</feature>
<dbReference type="CDD" id="cd09913">
    <property type="entry name" value="EHD"/>
    <property type="match status" value="1"/>
</dbReference>
<feature type="signal peptide" evidence="2">
    <location>
        <begin position="1"/>
        <end position="20"/>
    </location>
</feature>
<feature type="compositionally biased region" description="Basic and acidic residues" evidence="1">
    <location>
        <begin position="212"/>
        <end position="236"/>
    </location>
</feature>
<dbReference type="InterPro" id="IPR051943">
    <property type="entry name" value="TRAFAC_Dynamin-like_GTPase"/>
</dbReference>
<gene>
    <name evidence="4" type="ORF">V1477_009108</name>
</gene>